<feature type="compositionally biased region" description="Basic and acidic residues" evidence="7">
    <location>
        <begin position="274"/>
        <end position="283"/>
    </location>
</feature>
<evidence type="ECO:0000256" key="2">
    <source>
        <dbReference type="ARBA" id="ARBA00004496"/>
    </source>
</evidence>
<dbReference type="GO" id="GO:0003725">
    <property type="term" value="F:double-stranded RNA binding"/>
    <property type="evidence" value="ECO:0007669"/>
    <property type="project" value="TreeGrafter"/>
</dbReference>
<reference evidence="8" key="2">
    <citation type="submission" date="2025-09" db="UniProtKB">
        <authorList>
            <consortium name="Ensembl"/>
        </authorList>
    </citation>
    <scope>IDENTIFICATION</scope>
</reference>
<evidence type="ECO:0000256" key="5">
    <source>
        <dbReference type="ARBA" id="ARBA00022884"/>
    </source>
</evidence>
<evidence type="ECO:0000313" key="8">
    <source>
        <dbReference type="Ensembl" id="ENSEBUP00000020571.1"/>
    </source>
</evidence>
<evidence type="ECO:0000256" key="3">
    <source>
        <dbReference type="ARBA" id="ARBA00022490"/>
    </source>
</evidence>
<protein>
    <submittedName>
        <fullName evidence="8">Uncharacterized protein</fullName>
    </submittedName>
</protein>
<evidence type="ECO:0000313" key="9">
    <source>
        <dbReference type="Proteomes" id="UP000694388"/>
    </source>
</evidence>
<feature type="region of interest" description="Disordered" evidence="7">
    <location>
        <begin position="264"/>
        <end position="284"/>
    </location>
</feature>
<evidence type="ECO:0000256" key="1">
    <source>
        <dbReference type="ARBA" id="ARBA00004123"/>
    </source>
</evidence>
<keyword evidence="5" id="KW-0694">RNA-binding</keyword>
<keyword evidence="6" id="KW-0539">Nucleus</keyword>
<keyword evidence="4" id="KW-0677">Repeat</keyword>
<dbReference type="PANTHER" id="PTHR45762">
    <property type="entry name" value="ZINC FINGER RNA-BINDING PROTEIN"/>
    <property type="match status" value="1"/>
</dbReference>
<proteinExistence type="predicted"/>
<dbReference type="GO" id="GO:0005737">
    <property type="term" value="C:cytoplasm"/>
    <property type="evidence" value="ECO:0007669"/>
    <property type="project" value="UniProtKB-SubCell"/>
</dbReference>
<evidence type="ECO:0000256" key="7">
    <source>
        <dbReference type="SAM" id="MobiDB-lite"/>
    </source>
</evidence>
<evidence type="ECO:0000256" key="4">
    <source>
        <dbReference type="ARBA" id="ARBA00022737"/>
    </source>
</evidence>
<name>A0A8C4QTY8_EPTBU</name>
<dbReference type="Proteomes" id="UP000694388">
    <property type="component" value="Unplaced"/>
</dbReference>
<sequence>MNSLGKTFQAEAAKGFSGFNAMLGYKSERLKDLLDNVSPNEDILGLYHIEEHLPTVGTVVLYSCTLCNIKRTMHAIVVLAHVAGFKHRLNFLQCYYPDLLPHDPFPGPNSLHIKSLIRKILHLEKWSKDQIKSSTNSNPTENTDVKIIDKDFRTQLKEMAKQNEPLVGLHYITEHWSKNDPSEVPHYTCRICDVKLPQSSIIEHIIGNQHREIVVYTSYGSIVPVTAKKAERIAVLKTFCTKLEKKENDLFSYEIVYEDPEHFASSIPSNNNEPMKRPLPHDEMPEDEMLRDEMLRDEMPRDEMLRGEMSRGEMTRNEIPRSERAWGEMLCHTTCRTSFATFIRKVH</sequence>
<evidence type="ECO:0000256" key="6">
    <source>
        <dbReference type="ARBA" id="ARBA00023242"/>
    </source>
</evidence>
<keyword evidence="9" id="KW-1185">Reference proteome</keyword>
<accession>A0A8C4QTY8</accession>
<reference evidence="8" key="1">
    <citation type="submission" date="2025-08" db="UniProtKB">
        <authorList>
            <consortium name="Ensembl"/>
        </authorList>
    </citation>
    <scope>IDENTIFICATION</scope>
</reference>
<dbReference type="GeneTree" id="ENSGT00930000152822"/>
<dbReference type="Ensembl" id="ENSEBUT00000021147.1">
    <property type="protein sequence ID" value="ENSEBUP00000020571.1"/>
    <property type="gene ID" value="ENSEBUG00000012732.1"/>
</dbReference>
<dbReference type="PANTHER" id="PTHR45762:SF21">
    <property type="entry name" value="ZINC FINGER RNA-BINDING PROTEIN"/>
    <property type="match status" value="1"/>
</dbReference>
<dbReference type="GO" id="GO:0071011">
    <property type="term" value="C:precatalytic spliceosome"/>
    <property type="evidence" value="ECO:0007669"/>
    <property type="project" value="TreeGrafter"/>
</dbReference>
<comment type="subcellular location">
    <subcellularLocation>
        <location evidence="2">Cytoplasm</location>
    </subcellularLocation>
    <subcellularLocation>
        <location evidence="1">Nucleus</location>
    </subcellularLocation>
</comment>
<dbReference type="GO" id="GO:0003727">
    <property type="term" value="F:single-stranded RNA binding"/>
    <property type="evidence" value="ECO:0007669"/>
    <property type="project" value="TreeGrafter"/>
</dbReference>
<organism evidence="8 9">
    <name type="scientific">Eptatretus burgeri</name>
    <name type="common">Inshore hagfish</name>
    <dbReference type="NCBI Taxonomy" id="7764"/>
    <lineage>
        <taxon>Eukaryota</taxon>
        <taxon>Metazoa</taxon>
        <taxon>Chordata</taxon>
        <taxon>Craniata</taxon>
        <taxon>Vertebrata</taxon>
        <taxon>Cyclostomata</taxon>
        <taxon>Myxini</taxon>
        <taxon>Myxiniformes</taxon>
        <taxon>Myxinidae</taxon>
        <taxon>Eptatretinae</taxon>
        <taxon>Eptatretus</taxon>
    </lineage>
</organism>
<keyword evidence="3" id="KW-0963">Cytoplasm</keyword>
<dbReference type="AlphaFoldDB" id="A0A8C4QTY8"/>